<evidence type="ECO:0000256" key="2">
    <source>
        <dbReference type="ARBA" id="ARBA00010742"/>
    </source>
</evidence>
<evidence type="ECO:0000259" key="6">
    <source>
        <dbReference type="SMART" id="SM00062"/>
    </source>
</evidence>
<dbReference type="InterPro" id="IPR001638">
    <property type="entry name" value="Solute-binding_3/MltF_N"/>
</dbReference>
<dbReference type="InterPro" id="IPR015168">
    <property type="entry name" value="SsuA/THI5"/>
</dbReference>
<feature type="chain" id="PRO_5039714021" description="Solute-binding protein family 3/N-terminal domain-containing protein" evidence="5">
    <location>
        <begin position="22"/>
        <end position="336"/>
    </location>
</feature>
<proteinExistence type="inferred from homology"/>
<dbReference type="PROSITE" id="PS51257">
    <property type="entry name" value="PROKAR_LIPOPROTEIN"/>
    <property type="match status" value="1"/>
</dbReference>
<dbReference type="EMBL" id="QSFP01000008">
    <property type="protein sequence ID" value="RHA67405.1"/>
    <property type="molecule type" value="Genomic_DNA"/>
</dbReference>
<gene>
    <name evidence="7" type="ORF">DW927_08740</name>
</gene>
<feature type="signal peptide" evidence="5">
    <location>
        <begin position="1"/>
        <end position="21"/>
    </location>
</feature>
<comment type="subcellular location">
    <subcellularLocation>
        <location evidence="1">Periplasm</location>
    </subcellularLocation>
</comment>
<feature type="compositionally biased region" description="Low complexity" evidence="4">
    <location>
        <begin position="27"/>
        <end position="38"/>
    </location>
</feature>
<evidence type="ECO:0000256" key="3">
    <source>
        <dbReference type="ARBA" id="ARBA00022729"/>
    </source>
</evidence>
<keyword evidence="3 5" id="KW-0732">Signal</keyword>
<dbReference type="Proteomes" id="UP000284465">
    <property type="component" value="Unassembled WGS sequence"/>
</dbReference>
<reference evidence="7 8" key="1">
    <citation type="submission" date="2018-08" db="EMBL/GenBank/DDBJ databases">
        <title>A genome reference for cultivated species of the human gut microbiota.</title>
        <authorList>
            <person name="Zou Y."/>
            <person name="Xue W."/>
            <person name="Luo G."/>
        </authorList>
    </citation>
    <scope>NUCLEOTIDE SEQUENCE [LARGE SCALE GENOMIC DNA]</scope>
    <source>
        <strain evidence="7 8">AM43-11</strain>
    </source>
</reference>
<feature type="region of interest" description="Disordered" evidence="4">
    <location>
        <begin position="24"/>
        <end position="44"/>
    </location>
</feature>
<dbReference type="GO" id="GO:0042597">
    <property type="term" value="C:periplasmic space"/>
    <property type="evidence" value="ECO:0007669"/>
    <property type="project" value="UniProtKB-SubCell"/>
</dbReference>
<evidence type="ECO:0000313" key="8">
    <source>
        <dbReference type="Proteomes" id="UP000284465"/>
    </source>
</evidence>
<organism evidence="7 8">
    <name type="scientific">Roseburia intestinalis</name>
    <dbReference type="NCBI Taxonomy" id="166486"/>
    <lineage>
        <taxon>Bacteria</taxon>
        <taxon>Bacillati</taxon>
        <taxon>Bacillota</taxon>
        <taxon>Clostridia</taxon>
        <taxon>Lachnospirales</taxon>
        <taxon>Lachnospiraceae</taxon>
        <taxon>Roseburia</taxon>
    </lineage>
</organism>
<feature type="domain" description="Solute-binding protein family 3/N-terminal" evidence="6">
    <location>
        <begin position="46"/>
        <end position="277"/>
    </location>
</feature>
<dbReference type="RefSeq" id="WP_118591155.1">
    <property type="nucleotide sequence ID" value="NZ_QSFP01000008.1"/>
</dbReference>
<dbReference type="Pfam" id="PF09084">
    <property type="entry name" value="NMT1"/>
    <property type="match status" value="1"/>
</dbReference>
<accession>A0A3R6AH34</accession>
<comment type="similarity">
    <text evidence="2">Belongs to the bacterial solute-binding protein SsuA/TauA family.</text>
</comment>
<dbReference type="PANTHER" id="PTHR30024">
    <property type="entry name" value="ALIPHATIC SULFONATES-BINDING PROTEIN-RELATED"/>
    <property type="match status" value="1"/>
</dbReference>
<protein>
    <recommendedName>
        <fullName evidence="6">Solute-binding protein family 3/N-terminal domain-containing protein</fullName>
    </recommendedName>
</protein>
<evidence type="ECO:0000313" key="7">
    <source>
        <dbReference type="EMBL" id="RHA67405.1"/>
    </source>
</evidence>
<comment type="caution">
    <text evidence="7">The sequence shown here is derived from an EMBL/GenBank/DDBJ whole genome shotgun (WGS) entry which is preliminary data.</text>
</comment>
<dbReference type="SMART" id="SM00062">
    <property type="entry name" value="PBPb"/>
    <property type="match status" value="1"/>
</dbReference>
<name>A0A3R6AH34_9FIRM</name>
<sequence>MMKKKMISMVLILTMATGLMTGCGSNETGETGQKETGTADTTENKTVTMASNPFVGLAPFYVAMDKGFFKDCGLDFSMVDFDDSSASCSALLAGKVDLAYTTLDAAIIAESQYDEDMLDVTAIVDESAGADGILVKNDINSIADLKGKTVGVSINQTSHYLLMQALETAGLTDADVDLVNMTSSDAGVSFISGDLDAAVTWEPYLSNAVEQGVGKLIFSSKDAPGSIVDVLAVGTDNKDAAWLAQVNEAYEKGLDYLNDAGTHDEAVEIVAKHLEVSADEADSMISTIKLYSPEDSSAELKGEGLVYQAVGKISGFYFDKGIIEKPVEPSQLLAEE</sequence>
<dbReference type="Gene3D" id="3.40.190.10">
    <property type="entry name" value="Periplasmic binding protein-like II"/>
    <property type="match status" value="2"/>
</dbReference>
<evidence type="ECO:0000256" key="4">
    <source>
        <dbReference type="SAM" id="MobiDB-lite"/>
    </source>
</evidence>
<dbReference type="PANTHER" id="PTHR30024:SF47">
    <property type="entry name" value="TAURINE-BINDING PERIPLASMIC PROTEIN"/>
    <property type="match status" value="1"/>
</dbReference>
<dbReference type="SUPFAM" id="SSF53850">
    <property type="entry name" value="Periplasmic binding protein-like II"/>
    <property type="match status" value="1"/>
</dbReference>
<dbReference type="AlphaFoldDB" id="A0A3R6AH34"/>
<evidence type="ECO:0000256" key="5">
    <source>
        <dbReference type="SAM" id="SignalP"/>
    </source>
</evidence>
<evidence type="ECO:0000256" key="1">
    <source>
        <dbReference type="ARBA" id="ARBA00004418"/>
    </source>
</evidence>